<dbReference type="Gene3D" id="3.90.550.10">
    <property type="entry name" value="Spore Coat Polysaccharide Biosynthesis Protein SpsA, Chain A"/>
    <property type="match status" value="1"/>
</dbReference>
<dbReference type="SUPFAM" id="SSF53448">
    <property type="entry name" value="Nucleotide-diphospho-sugar transferases"/>
    <property type="match status" value="1"/>
</dbReference>
<dbReference type="OrthoDB" id="9802649at2"/>
<organism evidence="4 5">
    <name type="scientific">Rheinheimera mesophila</name>
    <dbReference type="NCBI Taxonomy" id="1547515"/>
    <lineage>
        <taxon>Bacteria</taxon>
        <taxon>Pseudomonadati</taxon>
        <taxon>Pseudomonadota</taxon>
        <taxon>Gammaproteobacteria</taxon>
        <taxon>Chromatiales</taxon>
        <taxon>Chromatiaceae</taxon>
        <taxon>Rheinheimera</taxon>
    </lineage>
</organism>
<dbReference type="AlphaFoldDB" id="A0A3P3QEB2"/>
<dbReference type="GO" id="GO:0016758">
    <property type="term" value="F:hexosyltransferase activity"/>
    <property type="evidence" value="ECO:0007669"/>
    <property type="project" value="UniProtKB-ARBA"/>
</dbReference>
<evidence type="ECO:0000313" key="5">
    <source>
        <dbReference type="Proteomes" id="UP000276260"/>
    </source>
</evidence>
<accession>A0A3P3QEB2</accession>
<keyword evidence="2 4" id="KW-0808">Transferase</keyword>
<dbReference type="InterPro" id="IPR029044">
    <property type="entry name" value="Nucleotide-diphossugar_trans"/>
</dbReference>
<name>A0A3P3QEB2_9GAMM</name>
<evidence type="ECO:0000259" key="3">
    <source>
        <dbReference type="Pfam" id="PF00535"/>
    </source>
</evidence>
<dbReference type="PANTHER" id="PTHR22916">
    <property type="entry name" value="GLYCOSYLTRANSFERASE"/>
    <property type="match status" value="1"/>
</dbReference>
<protein>
    <submittedName>
        <fullName evidence="4">Glycosyltransferase</fullName>
    </submittedName>
</protein>
<dbReference type="Pfam" id="PF00535">
    <property type="entry name" value="Glycos_transf_2"/>
    <property type="match status" value="1"/>
</dbReference>
<dbReference type="CDD" id="cd00761">
    <property type="entry name" value="Glyco_tranf_GTA_type"/>
    <property type="match status" value="1"/>
</dbReference>
<evidence type="ECO:0000313" key="4">
    <source>
        <dbReference type="EMBL" id="RRJ19557.1"/>
    </source>
</evidence>
<dbReference type="InterPro" id="IPR001173">
    <property type="entry name" value="Glyco_trans_2-like"/>
</dbReference>
<evidence type="ECO:0000256" key="2">
    <source>
        <dbReference type="ARBA" id="ARBA00022679"/>
    </source>
</evidence>
<keyword evidence="1" id="KW-0328">Glycosyltransferase</keyword>
<proteinExistence type="predicted"/>
<sequence length="324" mass="37680">MQSGMLLSLVVPFYNVAAYFRQLLVSIETQLTEQVQVILVCDGASDGSLELATQHIAASARPDAYLLLCQQNAGVSAARNNGIRHAIGDYIGFIDADDLLLPGYIQALLDVIQRHQPDLIELGYKRFTDAKALTQAKARYLHRSAGWLTKNKAVTEVFQLNQWFPWLRLYRKEIAMDFQFPEGIGFCEDVMAMPALYMAAERLYHLRLPLYGYREHQASASFNVKAEHQQQLQNFFAKLQQHQAYPALHPKWRQLLLLHLAYLLYKLQLDNKNQHNFPSQLARQFRVLVSQCWWLPYFSLRKKIQLAFARYFFNKHRRCNSKQR</sequence>
<dbReference type="EMBL" id="RRCF01000004">
    <property type="protein sequence ID" value="RRJ19557.1"/>
    <property type="molecule type" value="Genomic_DNA"/>
</dbReference>
<reference evidence="4 5" key="1">
    <citation type="submission" date="2018-11" db="EMBL/GenBank/DDBJ databases">
        <title>Draft genome analysis of Rheinheimera mesophila isolated from an industrial waste site.</title>
        <authorList>
            <person name="Yu Q."/>
            <person name="Qi Y."/>
            <person name="Zhang H."/>
            <person name="Lu Y."/>
            <person name="Pu J."/>
        </authorList>
    </citation>
    <scope>NUCLEOTIDE SEQUENCE [LARGE SCALE GENOMIC DNA]</scope>
    <source>
        <strain evidence="4 5">IITR13</strain>
    </source>
</reference>
<evidence type="ECO:0000256" key="1">
    <source>
        <dbReference type="ARBA" id="ARBA00022676"/>
    </source>
</evidence>
<dbReference type="Proteomes" id="UP000276260">
    <property type="component" value="Unassembled WGS sequence"/>
</dbReference>
<comment type="caution">
    <text evidence="4">The sequence shown here is derived from an EMBL/GenBank/DDBJ whole genome shotgun (WGS) entry which is preliminary data.</text>
</comment>
<dbReference type="PANTHER" id="PTHR22916:SF51">
    <property type="entry name" value="GLYCOSYLTRANSFERASE EPSH-RELATED"/>
    <property type="match status" value="1"/>
</dbReference>
<feature type="domain" description="Glycosyltransferase 2-like" evidence="3">
    <location>
        <begin position="8"/>
        <end position="135"/>
    </location>
</feature>
<keyword evidence="5" id="KW-1185">Reference proteome</keyword>
<gene>
    <name evidence="4" type="ORF">EIK76_13985</name>
</gene>